<proteinExistence type="predicted"/>
<sequence>MRPLEGLSEGLITASLCHPLDKMPAELVDVMLRLIDRRDAHSIEQRIVPFDILTPESLWT</sequence>
<reference evidence="1 2" key="1">
    <citation type="submission" date="2013-11" db="EMBL/GenBank/DDBJ databases">
        <title>Complete genome sequence of Rhizobium gallicum bv. gallicum R602.</title>
        <authorList>
            <person name="Bustos P."/>
            <person name="Santamaria R.I."/>
            <person name="Lozano L."/>
            <person name="Acosta J.L."/>
            <person name="Ormeno-Orrillo E."/>
            <person name="Rogel M.A."/>
            <person name="Romero D."/>
            <person name="Cevallos M.A."/>
            <person name="Martinez-Romero E."/>
            <person name="Gonzalez V."/>
        </authorList>
    </citation>
    <scope>NUCLEOTIDE SEQUENCE [LARGE SCALE GENOMIC DNA]</scope>
    <source>
        <strain evidence="1 2">R602</strain>
        <plasmid evidence="1 2">pRgalR602c</plasmid>
    </source>
</reference>
<dbReference type="Proteomes" id="UP000031368">
    <property type="component" value="Plasmid pRgalR602c"/>
</dbReference>
<dbReference type="RefSeq" id="WP_052451897.1">
    <property type="nucleotide sequence ID" value="NZ_CP006880.1"/>
</dbReference>
<name>A0A0B4XGU3_9HYPH</name>
<organism evidence="1 2">
    <name type="scientific">Rhizobium gallicum bv. gallicum R602sp</name>
    <dbReference type="NCBI Taxonomy" id="1041138"/>
    <lineage>
        <taxon>Bacteria</taxon>
        <taxon>Pseudomonadati</taxon>
        <taxon>Pseudomonadota</taxon>
        <taxon>Alphaproteobacteria</taxon>
        <taxon>Hyphomicrobiales</taxon>
        <taxon>Rhizobiaceae</taxon>
        <taxon>Rhizobium/Agrobacterium group</taxon>
        <taxon>Rhizobium</taxon>
    </lineage>
</organism>
<keyword evidence="1" id="KW-0614">Plasmid</keyword>
<dbReference type="EMBL" id="CP006880">
    <property type="protein sequence ID" value="AJD46301.1"/>
    <property type="molecule type" value="Genomic_DNA"/>
</dbReference>
<protein>
    <submittedName>
        <fullName evidence="1">Periplasmic binding fold domain-containing protein</fullName>
    </submittedName>
</protein>
<gene>
    <name evidence="1" type="ORF">RGR602_PC02282</name>
</gene>
<keyword evidence="2" id="KW-1185">Reference proteome</keyword>
<geneLocation type="plasmid" evidence="1 2">
    <name>pRgalR602c</name>
</geneLocation>
<evidence type="ECO:0000313" key="2">
    <source>
        <dbReference type="Proteomes" id="UP000031368"/>
    </source>
</evidence>
<dbReference type="KEGG" id="rga:RGR602_PC02282"/>
<dbReference type="AlphaFoldDB" id="A0A0B4XGU3"/>
<accession>A0A0B4XGU3</accession>
<dbReference type="HOGENOM" id="CLU_2938535_0_0_5"/>
<evidence type="ECO:0000313" key="1">
    <source>
        <dbReference type="EMBL" id="AJD46301.1"/>
    </source>
</evidence>